<sequence>MATEHVVLIASAALTTASGLLLFASTSDAAMSLASRPWAPSLLLPLGLTMSTEEDTKPSTRIPSPPHRTKRVLAMSSFTVVAAFGALAGAHHRPHGADGSRDLPGLRTRDRLCLTGDGKAPSDCSAESHLGRAQRTPVL</sequence>
<dbReference type="EMBL" id="CP089984">
    <property type="protein sequence ID" value="WXB11907.1"/>
    <property type="molecule type" value="Genomic_DNA"/>
</dbReference>
<dbReference type="RefSeq" id="WP_394821523.1">
    <property type="nucleotide sequence ID" value="NZ_CP089984.1"/>
</dbReference>
<proteinExistence type="predicted"/>
<evidence type="ECO:0000256" key="1">
    <source>
        <dbReference type="SAM" id="MobiDB-lite"/>
    </source>
</evidence>
<feature type="region of interest" description="Disordered" evidence="1">
    <location>
        <begin position="117"/>
        <end position="139"/>
    </location>
</feature>
<evidence type="ECO:0000313" key="3">
    <source>
        <dbReference type="Proteomes" id="UP001370348"/>
    </source>
</evidence>
<reference evidence="2 3" key="1">
    <citation type="submission" date="2021-12" db="EMBL/GenBank/DDBJ databases">
        <title>Discovery of the Pendulisporaceae a myxobacterial family with distinct sporulation behavior and unique specialized metabolism.</title>
        <authorList>
            <person name="Garcia R."/>
            <person name="Popoff A."/>
            <person name="Bader C.D."/>
            <person name="Loehr J."/>
            <person name="Walesch S."/>
            <person name="Walt C."/>
            <person name="Boldt J."/>
            <person name="Bunk B."/>
            <person name="Haeckl F.J.F.P.J."/>
            <person name="Gunesch A.P."/>
            <person name="Birkelbach J."/>
            <person name="Nuebel U."/>
            <person name="Pietschmann T."/>
            <person name="Bach T."/>
            <person name="Mueller R."/>
        </authorList>
    </citation>
    <scope>NUCLEOTIDE SEQUENCE [LARGE SCALE GENOMIC DNA]</scope>
    <source>
        <strain evidence="2 3">MSr11954</strain>
    </source>
</reference>
<name>A0ABZ2LSH4_9BACT</name>
<keyword evidence="3" id="KW-1185">Reference proteome</keyword>
<protein>
    <submittedName>
        <fullName evidence="2">Uncharacterized protein</fullName>
    </submittedName>
</protein>
<organism evidence="2 3">
    <name type="scientific">Pendulispora albinea</name>
    <dbReference type="NCBI Taxonomy" id="2741071"/>
    <lineage>
        <taxon>Bacteria</taxon>
        <taxon>Pseudomonadati</taxon>
        <taxon>Myxococcota</taxon>
        <taxon>Myxococcia</taxon>
        <taxon>Myxococcales</taxon>
        <taxon>Sorangiineae</taxon>
        <taxon>Pendulisporaceae</taxon>
        <taxon>Pendulispora</taxon>
    </lineage>
</organism>
<gene>
    <name evidence="2" type="ORF">LZC94_29130</name>
</gene>
<evidence type="ECO:0000313" key="2">
    <source>
        <dbReference type="EMBL" id="WXB11907.1"/>
    </source>
</evidence>
<accession>A0ABZ2LSH4</accession>
<dbReference type="Proteomes" id="UP001370348">
    <property type="component" value="Chromosome"/>
</dbReference>